<keyword evidence="2" id="KW-1185">Reference proteome</keyword>
<dbReference type="HOGENOM" id="CLU_1348194_0_0_7"/>
<gene>
    <name evidence="1" type="ordered locus">sce5386</name>
</gene>
<protein>
    <submittedName>
        <fullName evidence="1">Membrane protein</fullName>
    </submittedName>
</protein>
<proteinExistence type="predicted"/>
<organism evidence="1 2">
    <name type="scientific">Sorangium cellulosum (strain So ce56)</name>
    <name type="common">Polyangium cellulosum (strain So ce56)</name>
    <dbReference type="NCBI Taxonomy" id="448385"/>
    <lineage>
        <taxon>Bacteria</taxon>
        <taxon>Pseudomonadati</taxon>
        <taxon>Myxococcota</taxon>
        <taxon>Polyangia</taxon>
        <taxon>Polyangiales</taxon>
        <taxon>Polyangiaceae</taxon>
        <taxon>Sorangium</taxon>
    </lineage>
</organism>
<evidence type="ECO:0000313" key="1">
    <source>
        <dbReference type="EMBL" id="CAN95549.1"/>
    </source>
</evidence>
<accession>A9FXU5</accession>
<sequence length="203" mass="21715">MMPPHGPPQSAPGMSKTAVAFLFLFIGLAVGFFAGIGATKAGAALLEDLASSEAPADLAHAQSYVRPGFSFKYPGNWRVEADPPDNDPDHHVNVESPGSCMTMIFVLDVPTDPADNVRAQIDGFVPKLLSAPARTPFTTWGKYAGQGMLLKGKLLGLSEGSVRVFSHANDKRSFIAVEQCHDEDMDHVKPGLDLVESSFDFSP</sequence>
<dbReference type="EMBL" id="AM746676">
    <property type="protein sequence ID" value="CAN95549.1"/>
    <property type="molecule type" value="Genomic_DNA"/>
</dbReference>
<evidence type="ECO:0000313" key="2">
    <source>
        <dbReference type="Proteomes" id="UP000002139"/>
    </source>
</evidence>
<name>A9FXU5_SORC5</name>
<dbReference type="KEGG" id="scl:sce5386"/>
<dbReference type="STRING" id="448385.sce5386"/>
<dbReference type="AlphaFoldDB" id="A9FXU5"/>
<reference evidence="1 2" key="1">
    <citation type="journal article" date="2007" name="Nat. Biotechnol.">
        <title>Complete genome sequence of the myxobacterium Sorangium cellulosum.</title>
        <authorList>
            <person name="Schneiker S."/>
            <person name="Perlova O."/>
            <person name="Kaiser O."/>
            <person name="Gerth K."/>
            <person name="Alici A."/>
            <person name="Altmeyer M.O."/>
            <person name="Bartels D."/>
            <person name="Bekel T."/>
            <person name="Beyer S."/>
            <person name="Bode E."/>
            <person name="Bode H.B."/>
            <person name="Bolten C.J."/>
            <person name="Choudhuri J.V."/>
            <person name="Doss S."/>
            <person name="Elnakady Y.A."/>
            <person name="Frank B."/>
            <person name="Gaigalat L."/>
            <person name="Goesmann A."/>
            <person name="Groeger C."/>
            <person name="Gross F."/>
            <person name="Jelsbak L."/>
            <person name="Jelsbak L."/>
            <person name="Kalinowski J."/>
            <person name="Kegler C."/>
            <person name="Knauber T."/>
            <person name="Konietzny S."/>
            <person name="Kopp M."/>
            <person name="Krause L."/>
            <person name="Krug D."/>
            <person name="Linke B."/>
            <person name="Mahmud T."/>
            <person name="Martinez-Arias R."/>
            <person name="McHardy A.C."/>
            <person name="Merai M."/>
            <person name="Meyer F."/>
            <person name="Mormann S."/>
            <person name="Munoz-Dorado J."/>
            <person name="Perez J."/>
            <person name="Pradella S."/>
            <person name="Rachid S."/>
            <person name="Raddatz G."/>
            <person name="Rosenau F."/>
            <person name="Rueckert C."/>
            <person name="Sasse F."/>
            <person name="Scharfe M."/>
            <person name="Schuster S.C."/>
            <person name="Suen G."/>
            <person name="Treuner-Lange A."/>
            <person name="Velicer G.J."/>
            <person name="Vorholter F.-J."/>
            <person name="Weissman K.J."/>
            <person name="Welch R.D."/>
            <person name="Wenzel S.C."/>
            <person name="Whitworth D.E."/>
            <person name="Wilhelm S."/>
            <person name="Wittmann C."/>
            <person name="Bloecker H."/>
            <person name="Puehler A."/>
            <person name="Mueller R."/>
        </authorList>
    </citation>
    <scope>NUCLEOTIDE SEQUENCE [LARGE SCALE GENOMIC DNA]</scope>
    <source>
        <strain evidence="2">So ce56</strain>
    </source>
</reference>
<dbReference type="Proteomes" id="UP000002139">
    <property type="component" value="Chromosome"/>
</dbReference>